<organism evidence="15 16">
    <name type="scientific">Protea cynaroides</name>
    <dbReference type="NCBI Taxonomy" id="273540"/>
    <lineage>
        <taxon>Eukaryota</taxon>
        <taxon>Viridiplantae</taxon>
        <taxon>Streptophyta</taxon>
        <taxon>Embryophyta</taxon>
        <taxon>Tracheophyta</taxon>
        <taxon>Spermatophyta</taxon>
        <taxon>Magnoliopsida</taxon>
        <taxon>Proteales</taxon>
        <taxon>Proteaceae</taxon>
        <taxon>Protea</taxon>
    </lineage>
</organism>
<keyword evidence="8 11" id="KW-0067">ATP-binding</keyword>
<dbReference type="SUPFAM" id="SSF56112">
    <property type="entry name" value="Protein kinase-like (PK-like)"/>
    <property type="match status" value="1"/>
</dbReference>
<dbReference type="InterPro" id="IPR008271">
    <property type="entry name" value="Ser/Thr_kinase_AS"/>
</dbReference>
<feature type="domain" description="Protein kinase" evidence="13">
    <location>
        <begin position="410"/>
        <end position="673"/>
    </location>
</feature>
<dbReference type="Pfam" id="PF07714">
    <property type="entry name" value="PK_Tyr_Ser-Thr"/>
    <property type="match status" value="1"/>
</dbReference>
<keyword evidence="3" id="KW-0723">Serine/threonine-protein kinase</keyword>
<dbReference type="PANTHER" id="PTHR45647:SF65">
    <property type="entry name" value="U-BOX DOMAIN-CONTAINING PROTEIN KINASE FAMILY PROTEIN"/>
    <property type="match status" value="1"/>
</dbReference>
<dbReference type="Proteomes" id="UP001141806">
    <property type="component" value="Unassembled WGS sequence"/>
</dbReference>
<evidence type="ECO:0000256" key="6">
    <source>
        <dbReference type="ARBA" id="ARBA00022777"/>
    </source>
</evidence>
<evidence type="ECO:0000256" key="12">
    <source>
        <dbReference type="SAM" id="Coils"/>
    </source>
</evidence>
<dbReference type="Gene3D" id="3.40.50.620">
    <property type="entry name" value="HUPs"/>
    <property type="match status" value="1"/>
</dbReference>
<keyword evidence="16" id="KW-1185">Reference proteome</keyword>
<dbReference type="SMART" id="SM00504">
    <property type="entry name" value="Ubox"/>
    <property type="match status" value="1"/>
</dbReference>
<dbReference type="InterPro" id="IPR017441">
    <property type="entry name" value="Protein_kinase_ATP_BS"/>
</dbReference>
<comment type="caution">
    <text evidence="15">The sequence shown here is derived from an EMBL/GenBank/DDBJ whole genome shotgun (WGS) entry which is preliminary data.</text>
</comment>
<dbReference type="GO" id="GO:0004674">
    <property type="term" value="F:protein serine/threonine kinase activity"/>
    <property type="evidence" value="ECO:0007669"/>
    <property type="project" value="UniProtKB-KW"/>
</dbReference>
<evidence type="ECO:0008006" key="17">
    <source>
        <dbReference type="Google" id="ProtNLM"/>
    </source>
</evidence>
<evidence type="ECO:0000256" key="5">
    <source>
        <dbReference type="ARBA" id="ARBA00022741"/>
    </source>
</evidence>
<dbReference type="Pfam" id="PF04564">
    <property type="entry name" value="U-box"/>
    <property type="match status" value="1"/>
</dbReference>
<dbReference type="InterPro" id="IPR003613">
    <property type="entry name" value="Ubox_domain"/>
</dbReference>
<dbReference type="InterPro" id="IPR011009">
    <property type="entry name" value="Kinase-like_dom_sf"/>
</dbReference>
<proteinExistence type="predicted"/>
<keyword evidence="5 11" id="KW-0547">Nucleotide-binding</keyword>
<feature type="domain" description="U-box" evidence="14">
    <location>
        <begin position="692"/>
        <end position="765"/>
    </location>
</feature>
<dbReference type="AlphaFoldDB" id="A0A9Q0H562"/>
<dbReference type="CDD" id="cd01989">
    <property type="entry name" value="USP_STK_Ubox_N"/>
    <property type="match status" value="1"/>
</dbReference>
<dbReference type="InterPro" id="IPR000719">
    <property type="entry name" value="Prot_kinase_dom"/>
</dbReference>
<evidence type="ECO:0000259" key="14">
    <source>
        <dbReference type="PROSITE" id="PS51698"/>
    </source>
</evidence>
<dbReference type="Pfam" id="PF00582">
    <property type="entry name" value="Usp"/>
    <property type="match status" value="1"/>
</dbReference>
<dbReference type="SUPFAM" id="SSF52402">
    <property type="entry name" value="Adenine nucleotide alpha hydrolases-like"/>
    <property type="match status" value="1"/>
</dbReference>
<keyword evidence="4" id="KW-0808">Transferase</keyword>
<dbReference type="CDD" id="cd16655">
    <property type="entry name" value="RING-Ubox_WDSUB1-like"/>
    <property type="match status" value="1"/>
</dbReference>
<accession>A0A9Q0H562</accession>
<dbReference type="PROSITE" id="PS50011">
    <property type="entry name" value="PROTEIN_KINASE_DOM"/>
    <property type="match status" value="1"/>
</dbReference>
<gene>
    <name evidence="15" type="ORF">NE237_025937</name>
</gene>
<evidence type="ECO:0000256" key="1">
    <source>
        <dbReference type="ARBA" id="ARBA00000900"/>
    </source>
</evidence>
<dbReference type="InterPro" id="IPR051348">
    <property type="entry name" value="U-box_ubiquitin_ligases"/>
</dbReference>
<dbReference type="FunFam" id="1.10.510.10:FF:001023">
    <property type="entry name" value="Os07g0541700 protein"/>
    <property type="match status" value="1"/>
</dbReference>
<evidence type="ECO:0000256" key="2">
    <source>
        <dbReference type="ARBA" id="ARBA00004906"/>
    </source>
</evidence>
<evidence type="ECO:0000259" key="13">
    <source>
        <dbReference type="PROSITE" id="PS50011"/>
    </source>
</evidence>
<comment type="catalytic activity">
    <reaction evidence="9">
        <text>L-threonyl-[protein] + ATP = O-phospho-L-threonyl-[protein] + ADP + H(+)</text>
        <dbReference type="Rhea" id="RHEA:46608"/>
        <dbReference type="Rhea" id="RHEA-COMP:11060"/>
        <dbReference type="Rhea" id="RHEA-COMP:11605"/>
        <dbReference type="ChEBI" id="CHEBI:15378"/>
        <dbReference type="ChEBI" id="CHEBI:30013"/>
        <dbReference type="ChEBI" id="CHEBI:30616"/>
        <dbReference type="ChEBI" id="CHEBI:61977"/>
        <dbReference type="ChEBI" id="CHEBI:456216"/>
        <dbReference type="EC" id="2.7.11.1"/>
    </reaction>
</comment>
<dbReference type="InterPro" id="IPR006016">
    <property type="entry name" value="UspA"/>
</dbReference>
<keyword evidence="12" id="KW-0175">Coiled coil</keyword>
<comment type="catalytic activity">
    <reaction evidence="10">
        <text>L-seryl-[protein] + ATP = O-phospho-L-seryl-[protein] + ADP + H(+)</text>
        <dbReference type="Rhea" id="RHEA:17989"/>
        <dbReference type="Rhea" id="RHEA-COMP:9863"/>
        <dbReference type="Rhea" id="RHEA-COMP:11604"/>
        <dbReference type="ChEBI" id="CHEBI:15378"/>
        <dbReference type="ChEBI" id="CHEBI:29999"/>
        <dbReference type="ChEBI" id="CHEBI:30616"/>
        <dbReference type="ChEBI" id="CHEBI:83421"/>
        <dbReference type="ChEBI" id="CHEBI:456216"/>
        <dbReference type="EC" id="2.7.11.1"/>
    </reaction>
</comment>
<dbReference type="SUPFAM" id="SSF57850">
    <property type="entry name" value="RING/U-box"/>
    <property type="match status" value="1"/>
</dbReference>
<reference evidence="15" key="1">
    <citation type="journal article" date="2023" name="Plant J.">
        <title>The genome of the king protea, Protea cynaroides.</title>
        <authorList>
            <person name="Chang J."/>
            <person name="Duong T.A."/>
            <person name="Schoeman C."/>
            <person name="Ma X."/>
            <person name="Roodt D."/>
            <person name="Barker N."/>
            <person name="Li Z."/>
            <person name="Van de Peer Y."/>
            <person name="Mizrachi E."/>
        </authorList>
    </citation>
    <scope>NUCLEOTIDE SEQUENCE</scope>
    <source>
        <tissue evidence="15">Young leaves</tissue>
    </source>
</reference>
<comment type="pathway">
    <text evidence="2">Protein modification; protein ubiquitination.</text>
</comment>
<keyword evidence="6" id="KW-0418">Kinase</keyword>
<evidence type="ECO:0000256" key="3">
    <source>
        <dbReference type="ARBA" id="ARBA00022527"/>
    </source>
</evidence>
<dbReference type="PROSITE" id="PS00107">
    <property type="entry name" value="PROTEIN_KINASE_ATP"/>
    <property type="match status" value="1"/>
</dbReference>
<evidence type="ECO:0000313" key="15">
    <source>
        <dbReference type="EMBL" id="KAJ4958826.1"/>
    </source>
</evidence>
<protein>
    <recommendedName>
        <fullName evidence="17">RING-type E3 ubiquitin transferase</fullName>
    </recommendedName>
</protein>
<feature type="binding site" evidence="11">
    <location>
        <position position="437"/>
    </location>
    <ligand>
        <name>ATP</name>
        <dbReference type="ChEBI" id="CHEBI:30616"/>
    </ligand>
</feature>
<dbReference type="GO" id="GO:0061630">
    <property type="term" value="F:ubiquitin protein ligase activity"/>
    <property type="evidence" value="ECO:0007669"/>
    <property type="project" value="UniProtKB-EC"/>
</dbReference>
<dbReference type="EMBL" id="JAMYWD010000010">
    <property type="protein sequence ID" value="KAJ4958826.1"/>
    <property type="molecule type" value="Genomic_DNA"/>
</dbReference>
<dbReference type="PANTHER" id="PTHR45647">
    <property type="entry name" value="OS02G0152300 PROTEIN"/>
    <property type="match status" value="1"/>
</dbReference>
<dbReference type="Gene3D" id="3.30.40.10">
    <property type="entry name" value="Zinc/RING finger domain, C3HC4 (zinc finger)"/>
    <property type="match status" value="1"/>
</dbReference>
<sequence length="766" mass="86058">MGSSDCGLLETTKTKMTTVAVAVSSRSSHRSRRAVRWALENLMSHADRFMLIHVMPVVTSIPTPSGKYISIKQMEEDVVAMYMQDKRLKYEKIFLPSKRLCKTREVESLVLEDDNPAAALLRYVSESGIKSLVLGSSSSNCITRILKGADVPSTILNSSSATCDIYIVSKQRVIKKLANPSSTCGSYAGQRLLNQREHGEESASFYKPLRYTSMGGKINKASEMSSEAENSDLYSQTYKCGSFSSNITLEDHQEGTHQNIGNRNHNLITSVTDAKQSEVQDEVEKLRLELQTTVAMYNQACKELIYTHSKVRLLSSKYVEEARKVNDVSEREQCLRKIAAEERAKHLKAVKEVDVARQLLAKETQERQVAEQNALKESAERLKMMDTLLLSDKRYRRYTKNEIEVATGFFSDDKLIGEGGYGKVYRCSIDHTPVAVKVLLPDASDKKEEFLKEVEVLSQLRHPHMVLLLGACPENGSLVYEYMENGSLEECLFQSNGVSPLPWSARFRIVFEVACGLAFLHSTKPEPIIHRDLKPGNILLDRNFVSKIGDVGLAKIMSEIVPDDVTQYRDSILAGTLYYMDPEYQRTGTIRPKSDLYALGIITLQLLTARHPNGLLIAVENAIKNGSIAHILDNSVTDWPLVESQELAQIALKCSRLRCRDRPDLETEVLPILKMLSDMAIASVNLQGSNIYAPSYYFCPILQEIMEDPYIAADGFTYEYRAIKAWLERHTLSPVTGLTLPHTMLTPNKTLRSAIQEWRARVISPS</sequence>
<dbReference type="PROSITE" id="PS00108">
    <property type="entry name" value="PROTEIN_KINASE_ST"/>
    <property type="match status" value="1"/>
</dbReference>
<dbReference type="PROSITE" id="PS51698">
    <property type="entry name" value="U_BOX"/>
    <property type="match status" value="1"/>
</dbReference>
<dbReference type="Gene3D" id="1.10.510.10">
    <property type="entry name" value="Transferase(Phosphotransferase) domain 1"/>
    <property type="match status" value="1"/>
</dbReference>
<dbReference type="InterPro" id="IPR013083">
    <property type="entry name" value="Znf_RING/FYVE/PHD"/>
</dbReference>
<evidence type="ECO:0000256" key="7">
    <source>
        <dbReference type="ARBA" id="ARBA00022786"/>
    </source>
</evidence>
<evidence type="ECO:0000256" key="11">
    <source>
        <dbReference type="PROSITE-ProRule" id="PRU10141"/>
    </source>
</evidence>
<comment type="catalytic activity">
    <reaction evidence="1">
        <text>S-ubiquitinyl-[E2 ubiquitin-conjugating enzyme]-L-cysteine + [acceptor protein]-L-lysine = [E2 ubiquitin-conjugating enzyme]-L-cysteine + N(6)-ubiquitinyl-[acceptor protein]-L-lysine.</text>
        <dbReference type="EC" id="2.3.2.27"/>
    </reaction>
</comment>
<dbReference type="SMART" id="SM00220">
    <property type="entry name" value="S_TKc"/>
    <property type="match status" value="1"/>
</dbReference>
<dbReference type="GO" id="GO:0016567">
    <property type="term" value="P:protein ubiquitination"/>
    <property type="evidence" value="ECO:0007669"/>
    <property type="project" value="InterPro"/>
</dbReference>
<dbReference type="InterPro" id="IPR014729">
    <property type="entry name" value="Rossmann-like_a/b/a_fold"/>
</dbReference>
<feature type="coiled-coil region" evidence="12">
    <location>
        <begin position="353"/>
        <end position="382"/>
    </location>
</feature>
<dbReference type="FunFam" id="3.30.200.20:FF:000162">
    <property type="entry name" value="Adenine nucleotide alpha hydrolase-like domain kinase"/>
    <property type="match status" value="1"/>
</dbReference>
<dbReference type="OrthoDB" id="10064100at2759"/>
<evidence type="ECO:0000256" key="10">
    <source>
        <dbReference type="ARBA" id="ARBA00048679"/>
    </source>
</evidence>
<evidence type="ECO:0000256" key="9">
    <source>
        <dbReference type="ARBA" id="ARBA00047899"/>
    </source>
</evidence>
<dbReference type="Gene3D" id="3.30.200.20">
    <property type="entry name" value="Phosphorylase Kinase, domain 1"/>
    <property type="match status" value="1"/>
</dbReference>
<dbReference type="GO" id="GO:0005524">
    <property type="term" value="F:ATP binding"/>
    <property type="evidence" value="ECO:0007669"/>
    <property type="project" value="UniProtKB-UniRule"/>
</dbReference>
<name>A0A9Q0H562_9MAGN</name>
<evidence type="ECO:0000256" key="4">
    <source>
        <dbReference type="ARBA" id="ARBA00022679"/>
    </source>
</evidence>
<evidence type="ECO:0000256" key="8">
    <source>
        <dbReference type="ARBA" id="ARBA00022840"/>
    </source>
</evidence>
<evidence type="ECO:0000313" key="16">
    <source>
        <dbReference type="Proteomes" id="UP001141806"/>
    </source>
</evidence>
<dbReference type="InterPro" id="IPR001245">
    <property type="entry name" value="Ser-Thr/Tyr_kinase_cat_dom"/>
</dbReference>
<keyword evidence="7" id="KW-0833">Ubl conjugation pathway</keyword>